<evidence type="ECO:0000256" key="2">
    <source>
        <dbReference type="ARBA" id="ARBA00022692"/>
    </source>
</evidence>
<evidence type="ECO:0000256" key="3">
    <source>
        <dbReference type="ARBA" id="ARBA00022989"/>
    </source>
</evidence>
<dbReference type="Ensembl" id="ENSCINT00000002822.3">
    <property type="protein sequence ID" value="ENSCINP00000002822.3"/>
    <property type="gene ID" value="ENSCING00000001437.3"/>
</dbReference>
<dbReference type="InterPro" id="IPR050382">
    <property type="entry name" value="MFS_Na/Anion_cotransporter"/>
</dbReference>
<dbReference type="Pfam" id="PF07690">
    <property type="entry name" value="MFS_1"/>
    <property type="match status" value="1"/>
</dbReference>
<name>F6W7E5_CIOIN</name>
<dbReference type="InterPro" id="IPR011701">
    <property type="entry name" value="MFS"/>
</dbReference>
<dbReference type="HOGENOM" id="CLU_084320_0_0_1"/>
<feature type="transmembrane region" description="Helical" evidence="5">
    <location>
        <begin position="124"/>
        <end position="144"/>
    </location>
</feature>
<dbReference type="PANTHER" id="PTHR11662:SF399">
    <property type="entry name" value="FI19708P1-RELATED"/>
    <property type="match status" value="1"/>
</dbReference>
<proteinExistence type="predicted"/>
<organism evidence="7 8">
    <name type="scientific">Ciona intestinalis</name>
    <name type="common">Transparent sea squirt</name>
    <name type="synonym">Ascidia intestinalis</name>
    <dbReference type="NCBI Taxonomy" id="7719"/>
    <lineage>
        <taxon>Eukaryota</taxon>
        <taxon>Metazoa</taxon>
        <taxon>Chordata</taxon>
        <taxon>Tunicata</taxon>
        <taxon>Ascidiacea</taxon>
        <taxon>Phlebobranchia</taxon>
        <taxon>Cionidae</taxon>
        <taxon>Ciona</taxon>
    </lineage>
</organism>
<evidence type="ECO:0000256" key="4">
    <source>
        <dbReference type="ARBA" id="ARBA00023136"/>
    </source>
</evidence>
<dbReference type="GeneTree" id="ENSGT00940000163850"/>
<evidence type="ECO:0000256" key="1">
    <source>
        <dbReference type="ARBA" id="ARBA00004141"/>
    </source>
</evidence>
<evidence type="ECO:0000313" key="8">
    <source>
        <dbReference type="Proteomes" id="UP000008144"/>
    </source>
</evidence>
<dbReference type="InParanoid" id="F6W7E5"/>
<evidence type="ECO:0000259" key="6">
    <source>
        <dbReference type="PROSITE" id="PS50850"/>
    </source>
</evidence>
<dbReference type="AlphaFoldDB" id="F6W7E5"/>
<dbReference type="Proteomes" id="UP000008144">
    <property type="component" value="Unassembled WGS sequence"/>
</dbReference>
<keyword evidence="4 5" id="KW-0472">Membrane</keyword>
<dbReference type="InterPro" id="IPR036259">
    <property type="entry name" value="MFS_trans_sf"/>
</dbReference>
<dbReference type="Gene3D" id="1.20.1250.20">
    <property type="entry name" value="MFS general substrate transporter like domains"/>
    <property type="match status" value="1"/>
</dbReference>
<keyword evidence="8" id="KW-1185">Reference proteome</keyword>
<reference evidence="8" key="1">
    <citation type="journal article" date="2002" name="Science">
        <title>The draft genome of Ciona intestinalis: insights into chordate and vertebrate origins.</title>
        <authorList>
            <person name="Dehal P."/>
            <person name="Satou Y."/>
            <person name="Campbell R.K."/>
            <person name="Chapman J."/>
            <person name="Degnan B."/>
            <person name="De Tomaso A."/>
            <person name="Davidson B."/>
            <person name="Di Gregorio A."/>
            <person name="Gelpke M."/>
            <person name="Goodstein D.M."/>
            <person name="Harafuji N."/>
            <person name="Hastings K.E."/>
            <person name="Ho I."/>
            <person name="Hotta K."/>
            <person name="Huang W."/>
            <person name="Kawashima T."/>
            <person name="Lemaire P."/>
            <person name="Martinez D."/>
            <person name="Meinertzhagen I.A."/>
            <person name="Necula S."/>
            <person name="Nonaka M."/>
            <person name="Putnam N."/>
            <person name="Rash S."/>
            <person name="Saiga H."/>
            <person name="Satake M."/>
            <person name="Terry A."/>
            <person name="Yamada L."/>
            <person name="Wang H.G."/>
            <person name="Awazu S."/>
            <person name="Azumi K."/>
            <person name="Boore J."/>
            <person name="Branno M."/>
            <person name="Chin-Bow S."/>
            <person name="DeSantis R."/>
            <person name="Doyle S."/>
            <person name="Francino P."/>
            <person name="Keys D.N."/>
            <person name="Haga S."/>
            <person name="Hayashi H."/>
            <person name="Hino K."/>
            <person name="Imai K.S."/>
            <person name="Inaba K."/>
            <person name="Kano S."/>
            <person name="Kobayashi K."/>
            <person name="Kobayashi M."/>
            <person name="Lee B.I."/>
            <person name="Makabe K.W."/>
            <person name="Manohar C."/>
            <person name="Matassi G."/>
            <person name="Medina M."/>
            <person name="Mochizuki Y."/>
            <person name="Mount S."/>
            <person name="Morishita T."/>
            <person name="Miura S."/>
            <person name="Nakayama A."/>
            <person name="Nishizaka S."/>
            <person name="Nomoto H."/>
            <person name="Ohta F."/>
            <person name="Oishi K."/>
            <person name="Rigoutsos I."/>
            <person name="Sano M."/>
            <person name="Sasaki A."/>
            <person name="Sasakura Y."/>
            <person name="Shoguchi E."/>
            <person name="Shin-i T."/>
            <person name="Spagnuolo A."/>
            <person name="Stainier D."/>
            <person name="Suzuki M.M."/>
            <person name="Tassy O."/>
            <person name="Takatori N."/>
            <person name="Tokuoka M."/>
            <person name="Yagi K."/>
            <person name="Yoshizaki F."/>
            <person name="Wada S."/>
            <person name="Zhang C."/>
            <person name="Hyatt P.D."/>
            <person name="Larimer F."/>
            <person name="Detter C."/>
            <person name="Doggett N."/>
            <person name="Glavina T."/>
            <person name="Hawkins T."/>
            <person name="Richardson P."/>
            <person name="Lucas S."/>
            <person name="Kohara Y."/>
            <person name="Levine M."/>
            <person name="Satoh N."/>
            <person name="Rokhsar D.S."/>
        </authorList>
    </citation>
    <scope>NUCLEOTIDE SEQUENCE [LARGE SCALE GENOMIC DNA]</scope>
</reference>
<sequence>MTTQKEVQLKEARYVVTFMAAVGTINLYLLRNSLNIAIISMVGVKNSSLDVGNQSETESLQTTVHVCPRYQTNSTTDVHFTQYQQGEFDWTLAKQGLLLSCYFYGYTFSNIPGAWVAKLFGIRATLGVVSFVSSILTILIPLTARLNFGFLVAVRLLIGLFQGVTLPTIMQAIGIWSPPCEHTRHIAISFIGVTSGNMVAFTLAGLIVASFGWECVFYA</sequence>
<accession>F6W7E5</accession>
<keyword evidence="3 5" id="KW-1133">Transmembrane helix</keyword>
<dbReference type="PANTHER" id="PTHR11662">
    <property type="entry name" value="SOLUTE CARRIER FAMILY 17"/>
    <property type="match status" value="1"/>
</dbReference>
<dbReference type="STRING" id="7719.ENSCINP00000002822"/>
<dbReference type="FunFam" id="1.20.1250.20:FF:000423">
    <property type="entry name" value="Putative inorganic phosphate cotransporter-like Protein"/>
    <property type="match status" value="1"/>
</dbReference>
<feature type="transmembrane region" description="Helical" evidence="5">
    <location>
        <begin position="188"/>
        <end position="213"/>
    </location>
</feature>
<evidence type="ECO:0000313" key="7">
    <source>
        <dbReference type="Ensembl" id="ENSCINP00000002822.3"/>
    </source>
</evidence>
<dbReference type="OMA" id="CEHTRHI"/>
<dbReference type="GO" id="GO:0022857">
    <property type="term" value="F:transmembrane transporter activity"/>
    <property type="evidence" value="ECO:0007669"/>
    <property type="project" value="InterPro"/>
</dbReference>
<dbReference type="SUPFAM" id="SSF103473">
    <property type="entry name" value="MFS general substrate transporter"/>
    <property type="match status" value="1"/>
</dbReference>
<dbReference type="PROSITE" id="PS50850">
    <property type="entry name" value="MFS"/>
    <property type="match status" value="1"/>
</dbReference>
<reference evidence="7" key="3">
    <citation type="submission" date="2025-09" db="UniProtKB">
        <authorList>
            <consortium name="Ensembl"/>
        </authorList>
    </citation>
    <scope>IDENTIFICATION</scope>
</reference>
<protein>
    <recommendedName>
        <fullName evidence="6">Major facilitator superfamily (MFS) profile domain-containing protein</fullName>
    </recommendedName>
</protein>
<keyword evidence="2 5" id="KW-0812">Transmembrane</keyword>
<comment type="subcellular location">
    <subcellularLocation>
        <location evidence="1">Membrane</location>
        <topology evidence="1">Multi-pass membrane protein</topology>
    </subcellularLocation>
</comment>
<reference evidence="7" key="2">
    <citation type="submission" date="2025-08" db="UniProtKB">
        <authorList>
            <consortium name="Ensembl"/>
        </authorList>
    </citation>
    <scope>IDENTIFICATION</scope>
</reference>
<evidence type="ECO:0000256" key="5">
    <source>
        <dbReference type="SAM" id="Phobius"/>
    </source>
</evidence>
<feature type="transmembrane region" description="Helical" evidence="5">
    <location>
        <begin position="150"/>
        <end position="176"/>
    </location>
</feature>
<dbReference type="InterPro" id="IPR020846">
    <property type="entry name" value="MFS_dom"/>
</dbReference>
<dbReference type="GO" id="GO:0016020">
    <property type="term" value="C:membrane"/>
    <property type="evidence" value="ECO:0007669"/>
    <property type="project" value="UniProtKB-SubCell"/>
</dbReference>
<feature type="domain" description="Major facilitator superfamily (MFS) profile" evidence="6">
    <location>
        <begin position="36"/>
        <end position="219"/>
    </location>
</feature>